<reference evidence="3" key="1">
    <citation type="submission" date="2014-06" db="EMBL/GenBank/DDBJ databases">
        <title>Key roles for freshwater Actinobacteria revealed by deep metagenomic sequencing.</title>
        <authorList>
            <person name="Ghai R."/>
            <person name="Mizuno C.M."/>
            <person name="Picazo A."/>
            <person name="Camacho A."/>
            <person name="Rodriguez-Valera F."/>
        </authorList>
    </citation>
    <scope>NUCLEOTIDE SEQUENCE</scope>
</reference>
<gene>
    <name evidence="3" type="ORF">GM51_17610</name>
</gene>
<dbReference type="GO" id="GO:0008236">
    <property type="term" value="F:serine-type peptidase activity"/>
    <property type="evidence" value="ECO:0007669"/>
    <property type="project" value="InterPro"/>
</dbReference>
<dbReference type="Gene3D" id="3.40.50.1820">
    <property type="entry name" value="alpha/beta hydrolase"/>
    <property type="match status" value="1"/>
</dbReference>
<protein>
    <recommendedName>
        <fullName evidence="2">Peptidase S9 prolyl oligopeptidase catalytic domain-containing protein</fullName>
    </recommendedName>
</protein>
<dbReference type="GO" id="GO:0016788">
    <property type="term" value="F:hydrolase activity, acting on ester bonds"/>
    <property type="evidence" value="ECO:0007669"/>
    <property type="project" value="UniProtKB-ARBA"/>
</dbReference>
<dbReference type="PANTHER" id="PTHR22946">
    <property type="entry name" value="DIENELACTONE HYDROLASE DOMAIN-CONTAINING PROTEIN-RELATED"/>
    <property type="match status" value="1"/>
</dbReference>
<dbReference type="InterPro" id="IPR029058">
    <property type="entry name" value="AB_hydrolase_fold"/>
</dbReference>
<evidence type="ECO:0000313" key="3">
    <source>
        <dbReference type="EMBL" id="KGA14288.1"/>
    </source>
</evidence>
<dbReference type="Pfam" id="PF00326">
    <property type="entry name" value="Peptidase_S9"/>
    <property type="match status" value="1"/>
</dbReference>
<dbReference type="PANTHER" id="PTHR22946:SF9">
    <property type="entry name" value="POLYKETIDE TRANSFERASE AF380"/>
    <property type="match status" value="1"/>
</dbReference>
<comment type="caution">
    <text evidence="3">The sequence shown here is derived from an EMBL/GenBank/DDBJ whole genome shotgun (WGS) entry which is preliminary data.</text>
</comment>
<dbReference type="GO" id="GO:0006508">
    <property type="term" value="P:proteolysis"/>
    <property type="evidence" value="ECO:0007669"/>
    <property type="project" value="InterPro"/>
</dbReference>
<dbReference type="InterPro" id="IPR001375">
    <property type="entry name" value="Peptidase_S9_cat"/>
</dbReference>
<dbReference type="SUPFAM" id="SSF53474">
    <property type="entry name" value="alpha/beta-Hydrolases"/>
    <property type="match status" value="1"/>
</dbReference>
<evidence type="ECO:0000259" key="2">
    <source>
        <dbReference type="Pfam" id="PF00326"/>
    </source>
</evidence>
<evidence type="ECO:0000256" key="1">
    <source>
        <dbReference type="ARBA" id="ARBA00022801"/>
    </source>
</evidence>
<dbReference type="AlphaFoldDB" id="A0A094S8M0"/>
<name>A0A094S8M0_9ZZZZ</name>
<organism evidence="3">
    <name type="scientific">freshwater metagenome</name>
    <dbReference type="NCBI Taxonomy" id="449393"/>
    <lineage>
        <taxon>unclassified sequences</taxon>
        <taxon>metagenomes</taxon>
        <taxon>ecological metagenomes</taxon>
    </lineage>
</organism>
<keyword evidence="1" id="KW-0378">Hydrolase</keyword>
<proteinExistence type="predicted"/>
<sequence>MRAREWFTVVLGSLVAVGAGGGLAVGDYVYREGTSVPCAINDDDLDNSPASFTTPLEGPFPGEGWTKWIGYDLSEWWLPEIPVETVRIEVAPEVELEAWWIKAGYPAAQETVIVTHGYGTSRRDYNALLPSAMLAKDGFNVLLVDQRDTGNSTCVDGRHSAGQDESDDFAAVAEWLVLEKGIAPEKIGMFGVSGGAIATAILPAKTDNVQAFALEAPIFDFAETAEREVVFQGFPAFLWQLADTAAKLRGVNLNETPIPSGIEAAGDRPFLLLHGTDDQRLAYSGALQFRDYAESVGVAVQLETFTGADHTEGQLTETQRYAEALTSFFDKALR</sequence>
<dbReference type="EMBL" id="JNSL01000153">
    <property type="protein sequence ID" value="KGA14288.1"/>
    <property type="molecule type" value="Genomic_DNA"/>
</dbReference>
<dbReference type="InterPro" id="IPR050261">
    <property type="entry name" value="FrsA_esterase"/>
</dbReference>
<feature type="domain" description="Peptidase S9 prolyl oligopeptidase catalytic" evidence="2">
    <location>
        <begin position="133"/>
        <end position="333"/>
    </location>
</feature>
<accession>A0A094S8M0</accession>